<dbReference type="PANTHER" id="PTHR15717">
    <property type="entry name" value="PROTEIN KIAA0494"/>
    <property type="match status" value="1"/>
</dbReference>
<feature type="compositionally biased region" description="Polar residues" evidence="2">
    <location>
        <begin position="442"/>
        <end position="451"/>
    </location>
</feature>
<feature type="coiled-coil region" evidence="1">
    <location>
        <begin position="214"/>
        <end position="258"/>
    </location>
</feature>
<evidence type="ECO:0000256" key="1">
    <source>
        <dbReference type="SAM" id="Coils"/>
    </source>
</evidence>
<keyword evidence="1" id="KW-0175">Coiled coil</keyword>
<protein>
    <submittedName>
        <fullName evidence="4">Secreted 45 kDa protein</fullName>
    </submittedName>
</protein>
<dbReference type="PANTHER" id="PTHR15717:SF2">
    <property type="entry name" value="EF-HAND CALCIUM-BINDING DOMAIN-CONTAINING PROTEIN 14"/>
    <property type="match status" value="1"/>
</dbReference>
<evidence type="ECO:0000256" key="2">
    <source>
        <dbReference type="SAM" id="MobiDB-lite"/>
    </source>
</evidence>
<dbReference type="SUPFAM" id="SSF58100">
    <property type="entry name" value="Bacterial hemolysins"/>
    <property type="match status" value="1"/>
</dbReference>
<keyword evidence="3" id="KW-0472">Membrane</keyword>
<organism evidence="4">
    <name type="scientific">Rhipicephalus zambeziensis</name>
    <dbReference type="NCBI Taxonomy" id="60191"/>
    <lineage>
        <taxon>Eukaryota</taxon>
        <taxon>Metazoa</taxon>
        <taxon>Ecdysozoa</taxon>
        <taxon>Arthropoda</taxon>
        <taxon>Chelicerata</taxon>
        <taxon>Arachnida</taxon>
        <taxon>Acari</taxon>
        <taxon>Parasitiformes</taxon>
        <taxon>Ixodida</taxon>
        <taxon>Ixodoidea</taxon>
        <taxon>Ixodidae</taxon>
        <taxon>Rhipicephalinae</taxon>
        <taxon>Rhipicephalus</taxon>
        <taxon>Rhipicephalus</taxon>
    </lineage>
</organism>
<reference evidence="4" key="1">
    <citation type="journal article" date="2017" name="Parasit. Vectors">
        <title>Sialotranscriptomics of Rhipicephalus zambeziensis reveals intricate expression profiles of secretory proteins and suggests tight temporal transcriptional regulation during blood-feeding.</title>
        <authorList>
            <person name="de Castro M.H."/>
            <person name="de Klerk D."/>
            <person name="Pienaar R."/>
            <person name="Rees D.J.G."/>
            <person name="Mans B.J."/>
        </authorList>
    </citation>
    <scope>NUCLEOTIDE SEQUENCE</scope>
    <source>
        <tissue evidence="4">Salivary glands</tissue>
    </source>
</reference>
<feature type="region of interest" description="Disordered" evidence="2">
    <location>
        <begin position="1"/>
        <end position="31"/>
    </location>
</feature>
<proteinExistence type="predicted"/>
<evidence type="ECO:0000313" key="4">
    <source>
        <dbReference type="EMBL" id="MAA22754.1"/>
    </source>
</evidence>
<feature type="region of interest" description="Disordered" evidence="2">
    <location>
        <begin position="404"/>
        <end position="451"/>
    </location>
</feature>
<keyword evidence="3" id="KW-0812">Transmembrane</keyword>
<accession>A0A224Z870</accession>
<dbReference type="InterPro" id="IPR042352">
    <property type="entry name" value="EFCAB14"/>
</dbReference>
<dbReference type="Gene3D" id="1.10.287.1490">
    <property type="match status" value="1"/>
</dbReference>
<evidence type="ECO:0000256" key="3">
    <source>
        <dbReference type="SAM" id="Phobius"/>
    </source>
</evidence>
<dbReference type="AlphaFoldDB" id="A0A224Z870"/>
<name>A0A224Z870_9ACAR</name>
<feature type="transmembrane region" description="Helical" evidence="3">
    <location>
        <begin position="99"/>
        <end position="117"/>
    </location>
</feature>
<feature type="compositionally biased region" description="Polar residues" evidence="2">
    <location>
        <begin position="1"/>
        <end position="21"/>
    </location>
</feature>
<keyword evidence="3" id="KW-1133">Transmembrane helix</keyword>
<dbReference type="EMBL" id="GFPF01011608">
    <property type="protein sequence ID" value="MAA22754.1"/>
    <property type="molecule type" value="Transcribed_RNA"/>
</dbReference>
<sequence>MSQELPFQEWTNGGAPTTTESAFRRDGPAPNKSEAAKLLELSTESESEPEPLQLVPPKRKVRFRKRLRGARGLVLTGGPHSGSACCGGSSEGCFSMVKVIGFLLGVAILVAQAWFLLSVRSRLDHLYTIYRQNMDVDGKKLPAQLHDLHAQIKGLEQNLSSTATELHRTAADLVALAKQVADLKATTGSLQESVASAPQIKGLPSAVTDLKQNVANLGSQVSSLENGLQALKEQHNSLQVLRKDIDQVKEQVQRISNASAVAVDDQSSTHTSLHDLEQSVQQCLGEVRAVVDQRLVGLESGLKEVHTATENHTDILLRQQTQLEGVLNCTHTCPADLSPENLSLALDQLLSPNATVNGSAVVGVLKEAGHLGTIYHGLQAQLGVNHSASDEVAELLQRATLYSRMPPSHHSPQLTATSVQPAVSKQLNSSEGDTGQKVAPPVQTSSTTKRP</sequence>
<feature type="compositionally biased region" description="Polar residues" evidence="2">
    <location>
        <begin position="410"/>
        <end position="433"/>
    </location>
</feature>